<feature type="transmembrane region" description="Helical" evidence="7">
    <location>
        <begin position="480"/>
        <end position="501"/>
    </location>
</feature>
<keyword evidence="4 7" id="KW-1133">Transmembrane helix</keyword>
<evidence type="ECO:0000256" key="7">
    <source>
        <dbReference type="SAM" id="Phobius"/>
    </source>
</evidence>
<gene>
    <name evidence="8" type="ORF">ASPCAL00259</name>
</gene>
<dbReference type="EMBL" id="CDMC01000001">
    <property type="protein sequence ID" value="CEL00661.1"/>
    <property type="molecule type" value="Genomic_DNA"/>
</dbReference>
<comment type="subcellular location">
    <subcellularLocation>
        <location evidence="1">Membrane</location>
        <topology evidence="1">Multi-pass membrane protein</topology>
    </subcellularLocation>
</comment>
<dbReference type="GO" id="GO:0022857">
    <property type="term" value="F:transmembrane transporter activity"/>
    <property type="evidence" value="ECO:0007669"/>
    <property type="project" value="InterPro"/>
</dbReference>
<dbReference type="OrthoDB" id="2417308at2759"/>
<feature type="transmembrane region" description="Helical" evidence="7">
    <location>
        <begin position="444"/>
        <end position="468"/>
    </location>
</feature>
<evidence type="ECO:0000256" key="2">
    <source>
        <dbReference type="ARBA" id="ARBA00022448"/>
    </source>
</evidence>
<dbReference type="GO" id="GO:0016020">
    <property type="term" value="C:membrane"/>
    <property type="evidence" value="ECO:0007669"/>
    <property type="project" value="UniProtKB-SubCell"/>
</dbReference>
<feature type="transmembrane region" description="Helical" evidence="7">
    <location>
        <begin position="379"/>
        <end position="399"/>
    </location>
</feature>
<feature type="region of interest" description="Disordered" evidence="6">
    <location>
        <begin position="1"/>
        <end position="25"/>
    </location>
</feature>
<evidence type="ECO:0000256" key="1">
    <source>
        <dbReference type="ARBA" id="ARBA00004141"/>
    </source>
</evidence>
<dbReference type="Gene3D" id="1.20.1740.10">
    <property type="entry name" value="Amino acid/polyamine transporter I"/>
    <property type="match status" value="1"/>
</dbReference>
<dbReference type="PIRSF" id="PIRSF006060">
    <property type="entry name" value="AA_transporter"/>
    <property type="match status" value="1"/>
</dbReference>
<evidence type="ECO:0000313" key="9">
    <source>
        <dbReference type="Proteomes" id="UP000054771"/>
    </source>
</evidence>
<dbReference type="InterPro" id="IPR002293">
    <property type="entry name" value="AA/rel_permease1"/>
</dbReference>
<accession>A0A0U4YUZ9</accession>
<evidence type="ECO:0000256" key="3">
    <source>
        <dbReference type="ARBA" id="ARBA00022692"/>
    </source>
</evidence>
<evidence type="ECO:0000256" key="6">
    <source>
        <dbReference type="SAM" id="MobiDB-lite"/>
    </source>
</evidence>
<feature type="transmembrane region" description="Helical" evidence="7">
    <location>
        <begin position="82"/>
        <end position="101"/>
    </location>
</feature>
<feature type="transmembrane region" description="Helical" evidence="7">
    <location>
        <begin position="50"/>
        <end position="70"/>
    </location>
</feature>
<feature type="transmembrane region" description="Helical" evidence="7">
    <location>
        <begin position="140"/>
        <end position="164"/>
    </location>
</feature>
<evidence type="ECO:0000256" key="4">
    <source>
        <dbReference type="ARBA" id="ARBA00022989"/>
    </source>
</evidence>
<proteinExistence type="predicted"/>
<evidence type="ECO:0000256" key="5">
    <source>
        <dbReference type="ARBA" id="ARBA00023136"/>
    </source>
</evidence>
<keyword evidence="2" id="KW-0813">Transport</keyword>
<dbReference type="OMA" id="AQACIFS"/>
<keyword evidence="9" id="KW-1185">Reference proteome</keyword>
<keyword evidence="5 7" id="KW-0472">Membrane</keyword>
<feature type="transmembrane region" description="Helical" evidence="7">
    <location>
        <begin position="281"/>
        <end position="303"/>
    </location>
</feature>
<feature type="transmembrane region" description="Helical" evidence="7">
    <location>
        <begin position="332"/>
        <end position="358"/>
    </location>
</feature>
<dbReference type="PANTHER" id="PTHR45649:SF11">
    <property type="entry name" value="TRANSPORTER, PUTATIVE (EUROFUNG)-RELATED"/>
    <property type="match status" value="1"/>
</dbReference>
<dbReference type="AlphaFoldDB" id="A0A0U4YUZ9"/>
<organism evidence="8 9">
    <name type="scientific">Aspergillus calidoustus</name>
    <dbReference type="NCBI Taxonomy" id="454130"/>
    <lineage>
        <taxon>Eukaryota</taxon>
        <taxon>Fungi</taxon>
        <taxon>Dikarya</taxon>
        <taxon>Ascomycota</taxon>
        <taxon>Pezizomycotina</taxon>
        <taxon>Eurotiomycetes</taxon>
        <taxon>Eurotiomycetidae</taxon>
        <taxon>Eurotiales</taxon>
        <taxon>Aspergillaceae</taxon>
        <taxon>Aspergillus</taxon>
        <taxon>Aspergillus subgen. Nidulantes</taxon>
    </lineage>
</organism>
<evidence type="ECO:0008006" key="10">
    <source>
        <dbReference type="Google" id="ProtNLM"/>
    </source>
</evidence>
<dbReference type="Pfam" id="PF13520">
    <property type="entry name" value="AA_permease_2"/>
    <property type="match status" value="1"/>
</dbReference>
<reference evidence="9" key="1">
    <citation type="journal article" date="2016" name="Genome Announc.">
        <title>Draft genome sequences of fungus Aspergillus calidoustus.</title>
        <authorList>
            <person name="Horn F."/>
            <person name="Linde J."/>
            <person name="Mattern D.J."/>
            <person name="Walther G."/>
            <person name="Guthke R."/>
            <person name="Scherlach K."/>
            <person name="Martin K."/>
            <person name="Brakhage A.A."/>
            <person name="Petzke L."/>
            <person name="Valiante V."/>
        </authorList>
    </citation>
    <scope>NUCLEOTIDE SEQUENCE [LARGE SCALE GENOMIC DNA]</scope>
    <source>
        <strain evidence="9">SF006504</strain>
    </source>
</reference>
<evidence type="ECO:0000313" key="8">
    <source>
        <dbReference type="EMBL" id="CEL00661.1"/>
    </source>
</evidence>
<dbReference type="Proteomes" id="UP000054771">
    <property type="component" value="Unassembled WGS sequence"/>
</dbReference>
<keyword evidence="3 7" id="KW-0812">Transmembrane</keyword>
<sequence length="522" mass="57201">MPHTQAKSPKDGMATTDRASIKPGDLEEHDDDAILRANGHEAVMPRQFNWISALGLGFSITNSWIGYLSCFGQNLIYGGPQTCIFSLLVAFFAQCVVAVGLGELASAYPSSGGQYHFCYILSPAHSKKYSAYVVGWISVLAWWTVTCSGISLAAVVLNGIVAFVYPDYAANQWQTYCLYIAVATVTILPVLFSSKMYATAQASLYLSLSGYLIFFIVALVMHKSRMPASFLTQSGLGNSGWNHGTAWLLSISNSMYAFGGIDGVIHISEEMPRPGKRIPQVIILTLAIGLCTALSLFVVLMLFQLDLDAVRTATLPSLELIYQVTGSRNVTLGLFILLLIIYTICLPCQWVTAGRLAWAFARDHGVPFASFFSCIHPTLQFPLNATAAAYVFTCIYGLLYLASTTAFNSIITSAVLFLNISYTVPQSILLIRGRDTLPRRYFNLSRFGIGIFANVFSTLWIVILGVLICMPPNLPVSLTSMNYTPVILVGVFVIINVIWFFSGRTSFEGPRIDWEVINQAAL</sequence>
<feature type="transmembrane region" description="Helical" evidence="7">
    <location>
        <begin position="204"/>
        <end position="221"/>
    </location>
</feature>
<protein>
    <recommendedName>
        <fullName evidence="10">Choline transporter</fullName>
    </recommendedName>
</protein>
<name>A0A0U4YUZ9_ASPCI</name>
<feature type="transmembrane region" description="Helical" evidence="7">
    <location>
        <begin position="405"/>
        <end position="424"/>
    </location>
</feature>
<feature type="transmembrane region" description="Helical" evidence="7">
    <location>
        <begin position="176"/>
        <end position="198"/>
    </location>
</feature>
<dbReference type="PANTHER" id="PTHR45649">
    <property type="entry name" value="AMINO-ACID PERMEASE BAT1"/>
    <property type="match status" value="1"/>
</dbReference>